<name>E7AC53_HELFC</name>
<sequence>MTDTQKIQLRAKMLQSSPTVQKLHQVLGASIEVEQGGKPIVYLDALLSKLVCSAFTLHYLRTFSLEGLEMMPILEEIPLQYGGPAELPDNAQVKAFLSSVFERLKALNLQEFNLSKLELKR</sequence>
<evidence type="ECO:0000313" key="2">
    <source>
        <dbReference type="Proteomes" id="UP000007934"/>
    </source>
</evidence>
<evidence type="ECO:0000313" key="1">
    <source>
        <dbReference type="EMBL" id="CBY82135.1"/>
    </source>
</evidence>
<accession>E7AC53</accession>
<dbReference type="Proteomes" id="UP000007934">
    <property type="component" value="Chromosome"/>
</dbReference>
<dbReference type="GeneID" id="36133869"/>
<organism evidence="1 2">
    <name type="scientific">Helicobacter felis (strain ATCC 49179 / CCUG 28539 / NCTC 12436 / CS1)</name>
    <dbReference type="NCBI Taxonomy" id="936155"/>
    <lineage>
        <taxon>Bacteria</taxon>
        <taxon>Pseudomonadati</taxon>
        <taxon>Campylobacterota</taxon>
        <taxon>Epsilonproteobacteria</taxon>
        <taxon>Campylobacterales</taxon>
        <taxon>Helicobacteraceae</taxon>
        <taxon>Helicobacter</taxon>
    </lineage>
</organism>
<dbReference type="STRING" id="936155.HFELIS_00510"/>
<dbReference type="RefSeq" id="WP_013468507.1">
    <property type="nucleotide sequence ID" value="NC_014810.2"/>
</dbReference>
<dbReference type="HOGENOM" id="CLU_2034853_0_0_7"/>
<dbReference type="AlphaFoldDB" id="E7AC53"/>
<dbReference type="OrthoDB" id="9941244at2"/>
<reference evidence="1 2" key="1">
    <citation type="journal article" date="2011" name="Genome Biol. Evol.">
        <title>Comparative whole genome sequence analysis of the carcinogenic bacterial model pathogen Helicobacter felis.</title>
        <authorList>
            <person name="Arnold I.C."/>
            <person name="Zigova Z."/>
            <person name="Holden M."/>
            <person name="Lawley T.D."/>
            <person name="Rad R."/>
            <person name="Dougan G."/>
            <person name="Falkow S."/>
            <person name="Bentley S.D."/>
            <person name="Muller A."/>
        </authorList>
    </citation>
    <scope>NUCLEOTIDE SEQUENCE [LARGE SCALE GENOMIC DNA]</scope>
    <source>
        <strain evidence="2">ATCC 49179 / CCUG 28539 / NCTC 12436 / CS1</strain>
    </source>
</reference>
<gene>
    <name evidence="1" type="ordered locus">Hfelis_00510</name>
</gene>
<protein>
    <submittedName>
        <fullName evidence="1">Uncharacterized protein</fullName>
    </submittedName>
</protein>
<proteinExistence type="predicted"/>
<keyword evidence="2" id="KW-1185">Reference proteome</keyword>
<dbReference type="KEGG" id="hfe:HFELIS_00510"/>
<dbReference type="EMBL" id="FQ670179">
    <property type="protein sequence ID" value="CBY82135.1"/>
    <property type="molecule type" value="Genomic_DNA"/>
</dbReference>